<comment type="similarity">
    <text evidence="2">Belongs to the glycosyl hydrolase 8 (cellulase D) family.</text>
</comment>
<keyword evidence="6 9" id="KW-0326">Glycosidase</keyword>
<evidence type="ECO:0000256" key="5">
    <source>
        <dbReference type="ARBA" id="ARBA00023001"/>
    </source>
</evidence>
<feature type="chain" id="PRO_5013004968" description="cellulase" evidence="8">
    <location>
        <begin position="18"/>
        <end position="364"/>
    </location>
</feature>
<name>A0A1X7A7P4_9RHOB</name>
<dbReference type="Proteomes" id="UP000193495">
    <property type="component" value="Unassembled WGS sequence"/>
</dbReference>
<evidence type="ECO:0000256" key="8">
    <source>
        <dbReference type="SAM" id="SignalP"/>
    </source>
</evidence>
<comment type="catalytic activity">
    <reaction evidence="1">
        <text>Endohydrolysis of (1-&gt;4)-beta-D-glucosidic linkages in cellulose, lichenin and cereal beta-D-glucans.</text>
        <dbReference type="EC" id="3.2.1.4"/>
    </reaction>
</comment>
<dbReference type="GO" id="GO:0030245">
    <property type="term" value="P:cellulose catabolic process"/>
    <property type="evidence" value="ECO:0007669"/>
    <property type="project" value="UniProtKB-KW"/>
</dbReference>
<reference evidence="9 10" key="1">
    <citation type="submission" date="2017-03" db="EMBL/GenBank/DDBJ databases">
        <authorList>
            <person name="Afonso C.L."/>
            <person name="Miller P.J."/>
            <person name="Scott M.A."/>
            <person name="Spackman E."/>
            <person name="Goraichik I."/>
            <person name="Dimitrov K.M."/>
            <person name="Suarez D.L."/>
            <person name="Swayne D.E."/>
        </authorList>
    </citation>
    <scope>NUCLEOTIDE SEQUENCE [LARGE SCALE GENOMIC DNA]</scope>
    <source>
        <strain evidence="9 10">CECT 8367</strain>
    </source>
</reference>
<dbReference type="SUPFAM" id="SSF48208">
    <property type="entry name" value="Six-hairpin glycosidases"/>
    <property type="match status" value="1"/>
</dbReference>
<dbReference type="EMBL" id="FWFY01000025">
    <property type="protein sequence ID" value="SLN72531.1"/>
    <property type="molecule type" value="Genomic_DNA"/>
</dbReference>
<evidence type="ECO:0000313" key="9">
    <source>
        <dbReference type="EMBL" id="SLN72531.1"/>
    </source>
</evidence>
<proteinExistence type="inferred from homology"/>
<evidence type="ECO:0000256" key="4">
    <source>
        <dbReference type="ARBA" id="ARBA00022801"/>
    </source>
</evidence>
<evidence type="ECO:0000256" key="1">
    <source>
        <dbReference type="ARBA" id="ARBA00000966"/>
    </source>
</evidence>
<dbReference type="PROSITE" id="PS51318">
    <property type="entry name" value="TAT"/>
    <property type="match status" value="1"/>
</dbReference>
<keyword evidence="7" id="KW-0624">Polysaccharide degradation</keyword>
<evidence type="ECO:0000313" key="10">
    <source>
        <dbReference type="Proteomes" id="UP000193495"/>
    </source>
</evidence>
<keyword evidence="4 9" id="KW-0378">Hydrolase</keyword>
<keyword evidence="5" id="KW-0136">Cellulose degradation</keyword>
<evidence type="ECO:0000256" key="3">
    <source>
        <dbReference type="ARBA" id="ARBA00012601"/>
    </source>
</evidence>
<organism evidence="9 10">
    <name type="scientific">Limimaricola soesokkakensis</name>
    <dbReference type="NCBI Taxonomy" id="1343159"/>
    <lineage>
        <taxon>Bacteria</taxon>
        <taxon>Pseudomonadati</taxon>
        <taxon>Pseudomonadota</taxon>
        <taxon>Alphaproteobacteria</taxon>
        <taxon>Rhodobacterales</taxon>
        <taxon>Paracoccaceae</taxon>
        <taxon>Limimaricola</taxon>
    </lineage>
</organism>
<dbReference type="GO" id="GO:0008810">
    <property type="term" value="F:cellulase activity"/>
    <property type="evidence" value="ECO:0007669"/>
    <property type="project" value="UniProtKB-EC"/>
</dbReference>
<dbReference type="RefSeq" id="WP_165761524.1">
    <property type="nucleotide sequence ID" value="NZ_FWFY01000025.1"/>
</dbReference>
<keyword evidence="7" id="KW-0119">Carbohydrate metabolism</keyword>
<dbReference type="InterPro" id="IPR008928">
    <property type="entry name" value="6-hairpin_glycosidase_sf"/>
</dbReference>
<dbReference type="PRINTS" id="PR00735">
    <property type="entry name" value="GLHYDRLASE8"/>
</dbReference>
<dbReference type="Gene3D" id="1.50.10.10">
    <property type="match status" value="1"/>
</dbReference>
<protein>
    <recommendedName>
        <fullName evidence="3">cellulase</fullName>
        <ecNumber evidence="3">3.2.1.4</ecNumber>
    </recommendedName>
</protein>
<accession>A0A1X7A7P4</accession>
<dbReference type="InterPro" id="IPR006311">
    <property type="entry name" value="TAT_signal"/>
</dbReference>
<evidence type="ECO:0000256" key="7">
    <source>
        <dbReference type="ARBA" id="ARBA00023326"/>
    </source>
</evidence>
<keyword evidence="8" id="KW-0732">Signal</keyword>
<dbReference type="Pfam" id="PF01270">
    <property type="entry name" value="Glyco_hydro_8"/>
    <property type="match status" value="1"/>
</dbReference>
<gene>
    <name evidence="9" type="primary">cmcAX</name>
    <name evidence="9" type="ORF">LOS8367_03705</name>
</gene>
<sequence length="364" mass="38601">MISRRSLITLLAGGAVAAVGAVQLGASEGLGATAGPDPLRPLWDAWKTAHLAPEGRVIDAFQDNASHSEGQGYGLVLAEAFGDLESFERILDWSMANLSRPGDNLFSWLWKPADGGKVIDANNATDGDIFHAWALVRAAERFGRNAYLDQARGIATDIARLCVRDRPGRSGQTVLLPGEHGFEKPEGLIVNPAYICPRALSEIGRACRVPELETVAADGVALLAQLSRDALPPDWVMVSETGPEPAPGKSSHFGYEALRLPLYLVWSGLAGHPAVQRAAAAYAPFIGTHTQATPTVIAPRTGEIIETSSDAGYRAIAVLAACGNGPLGPNQMPAFSARQPYYPSTLHLLALVAQKEASFSCYSL</sequence>
<dbReference type="InterPro" id="IPR002037">
    <property type="entry name" value="Glyco_hydro_8"/>
</dbReference>
<evidence type="ECO:0000256" key="6">
    <source>
        <dbReference type="ARBA" id="ARBA00023295"/>
    </source>
</evidence>
<feature type="signal peptide" evidence="8">
    <location>
        <begin position="1"/>
        <end position="17"/>
    </location>
</feature>
<evidence type="ECO:0000256" key="2">
    <source>
        <dbReference type="ARBA" id="ARBA00009209"/>
    </source>
</evidence>
<dbReference type="InterPro" id="IPR012341">
    <property type="entry name" value="6hp_glycosidase-like_sf"/>
</dbReference>
<dbReference type="AlphaFoldDB" id="A0A1X7A7P4"/>
<dbReference type="EC" id="3.2.1.4" evidence="3"/>